<dbReference type="PANTHER" id="PTHR28304:SF2">
    <property type="entry name" value="PEROXISOMAL MEMBRANE PROTEIN PEX29"/>
    <property type="match status" value="1"/>
</dbReference>
<dbReference type="EMBL" id="AWNI01000012">
    <property type="protein sequence ID" value="ETS62106.1"/>
    <property type="molecule type" value="Genomic_DNA"/>
</dbReference>
<gene>
    <name evidence="8" type="ORF">PaG_03666</name>
</gene>
<evidence type="ECO:0000256" key="3">
    <source>
        <dbReference type="ARBA" id="ARBA00022989"/>
    </source>
</evidence>
<evidence type="ECO:0000313" key="9">
    <source>
        <dbReference type="Proteomes" id="UP000019462"/>
    </source>
</evidence>
<comment type="caution">
    <text evidence="8">The sequence shown here is derived from an EMBL/GenBank/DDBJ whole genome shotgun (WGS) entry which is preliminary data.</text>
</comment>
<evidence type="ECO:0000256" key="1">
    <source>
        <dbReference type="ARBA" id="ARBA00004141"/>
    </source>
</evidence>
<dbReference type="PANTHER" id="PTHR28304">
    <property type="entry name" value="PEROXISOMAL MEMBRANE PROTEIN PEX29"/>
    <property type="match status" value="1"/>
</dbReference>
<dbReference type="GO" id="GO:0007031">
    <property type="term" value="P:peroxisome organization"/>
    <property type="evidence" value="ECO:0007669"/>
    <property type="project" value="TreeGrafter"/>
</dbReference>
<sequence length="574" mass="64117">MDDVSSSPTSGKARSSLFSNSIFPSPSGRRLSSSSQQASSPSSEMSASRSAGNLFQQTSMALQSFAIESVIAASAAPPRLPVAQNKEPLSLPTTTKNFRGFVQKSGPMFWFQDGVEATLMWQDTSWTLMWMAIWAVISIYPWLLLLAPSTILSVILIMTHRARYQDTMTPNIARMEVPRSPKTRAADAKTPPVGSPAEVLAYATTFPTSTGEGVVQPPLVPNPPHEGTVKYYENLRDIQNMMRMIIDGYDLLAPTVPYLNWSSYTRSLHILQLSLLTTVLMFFIAPYVPYRAVMFLAGEGAFILNHPWTKPALAGLFTRIDTSREGRKIMKMAKEGGHKLREWIEQDRLDDFVWERGWRNVEVFENERYLPDKRAASSTGVVGGWSAHNLRMGERMPWTKGPDGWTSDEVEVLPGHRIDVRCVPPLPPICFLMSFRADLVSYSPSPSCRGKNSRQVAMKLEPGWEWIPGDEWRIDWGGSWSAVGVDDQGYVYTDSSWQKPASYSYGHGGGVPDYPPSIFDVGQDTELDAIDDDAESDIRSTLPPLSAGVVDHDPKMRAETRRRRWLRRAVRTAA</sequence>
<keyword evidence="9" id="KW-1185">Reference proteome</keyword>
<feature type="region of interest" description="Disordered" evidence="5">
    <location>
        <begin position="1"/>
        <end position="48"/>
    </location>
</feature>
<dbReference type="InterPro" id="IPR010482">
    <property type="entry name" value="TECPR1-like_DysF"/>
</dbReference>
<dbReference type="OrthoDB" id="74314at2759"/>
<keyword evidence="2 6" id="KW-0812">Transmembrane</keyword>
<dbReference type="Pfam" id="PF06398">
    <property type="entry name" value="Pex24p"/>
    <property type="match status" value="1"/>
</dbReference>
<evidence type="ECO:0000256" key="2">
    <source>
        <dbReference type="ARBA" id="ARBA00022692"/>
    </source>
</evidence>
<evidence type="ECO:0000313" key="8">
    <source>
        <dbReference type="EMBL" id="ETS62106.1"/>
    </source>
</evidence>
<reference evidence="8 9" key="1">
    <citation type="journal article" date="2014" name="Genome Announc.">
        <title>Genome sequence of the basidiomycetous fungus Pseudozyma aphidis DSM70725, an efficient producer of biosurfactant mannosylerythritol lipids.</title>
        <authorList>
            <person name="Lorenz S."/>
            <person name="Guenther M."/>
            <person name="Grumaz C."/>
            <person name="Rupp S."/>
            <person name="Zibek S."/>
            <person name="Sohn K."/>
        </authorList>
    </citation>
    <scope>NUCLEOTIDE SEQUENCE [LARGE SCALE GENOMIC DNA]</scope>
    <source>
        <strain evidence="9">ATCC 32657 / CBS 517.83 / DSM 70725 / JCM 10318 / NBRC 10182 / NRRL Y-7954 / St-0401</strain>
    </source>
</reference>
<feature type="domain" description="TECPR1-like DysF" evidence="7">
    <location>
        <begin position="88"/>
        <end position="502"/>
    </location>
</feature>
<dbReference type="Proteomes" id="UP000019462">
    <property type="component" value="Unassembled WGS sequence"/>
</dbReference>
<feature type="transmembrane region" description="Helical" evidence="6">
    <location>
        <begin position="128"/>
        <end position="158"/>
    </location>
</feature>
<evidence type="ECO:0000256" key="4">
    <source>
        <dbReference type="ARBA" id="ARBA00023136"/>
    </source>
</evidence>
<protein>
    <recommendedName>
        <fullName evidence="7">TECPR1-like DysF domain-containing protein</fullName>
    </recommendedName>
</protein>
<feature type="transmembrane region" description="Helical" evidence="6">
    <location>
        <begin position="268"/>
        <end position="288"/>
    </location>
</feature>
<evidence type="ECO:0000256" key="6">
    <source>
        <dbReference type="SAM" id="Phobius"/>
    </source>
</evidence>
<feature type="compositionally biased region" description="Low complexity" evidence="5">
    <location>
        <begin position="24"/>
        <end position="48"/>
    </location>
</feature>
<dbReference type="AlphaFoldDB" id="W3VMV7"/>
<organism evidence="8 9">
    <name type="scientific">Moesziomyces aphidis</name>
    <name type="common">Pseudozyma aphidis</name>
    <dbReference type="NCBI Taxonomy" id="84754"/>
    <lineage>
        <taxon>Eukaryota</taxon>
        <taxon>Fungi</taxon>
        <taxon>Dikarya</taxon>
        <taxon>Basidiomycota</taxon>
        <taxon>Ustilaginomycotina</taxon>
        <taxon>Ustilaginomycetes</taxon>
        <taxon>Ustilaginales</taxon>
        <taxon>Ustilaginaceae</taxon>
        <taxon>Moesziomyces</taxon>
    </lineage>
</organism>
<evidence type="ECO:0000256" key="5">
    <source>
        <dbReference type="SAM" id="MobiDB-lite"/>
    </source>
</evidence>
<dbReference type="HOGENOM" id="CLU_029283_0_0_1"/>
<name>W3VMV7_MOEAP</name>
<evidence type="ECO:0000259" key="7">
    <source>
        <dbReference type="Pfam" id="PF06398"/>
    </source>
</evidence>
<feature type="compositionally biased region" description="Polar residues" evidence="5">
    <location>
        <begin position="1"/>
        <end position="23"/>
    </location>
</feature>
<keyword evidence="4 6" id="KW-0472">Membrane</keyword>
<accession>W3VMV7</accession>
<dbReference type="InterPro" id="IPR052816">
    <property type="entry name" value="Peroxisomal_Membrane_PEX28-32"/>
</dbReference>
<dbReference type="GO" id="GO:0005778">
    <property type="term" value="C:peroxisomal membrane"/>
    <property type="evidence" value="ECO:0007669"/>
    <property type="project" value="UniProtKB-ARBA"/>
</dbReference>
<comment type="subcellular location">
    <subcellularLocation>
        <location evidence="1">Membrane</location>
        <topology evidence="1">Multi-pass membrane protein</topology>
    </subcellularLocation>
</comment>
<keyword evidence="3 6" id="KW-1133">Transmembrane helix</keyword>
<proteinExistence type="predicted"/>